<evidence type="ECO:0000256" key="7">
    <source>
        <dbReference type="RuleBase" id="RU003435"/>
    </source>
</evidence>
<evidence type="ECO:0000256" key="6">
    <source>
        <dbReference type="ARBA" id="ARBA00023049"/>
    </source>
</evidence>
<comment type="similarity">
    <text evidence="1 7">Belongs to the peptidase M3 family.</text>
</comment>
<dbReference type="PANTHER" id="PTHR43660">
    <property type="entry name" value="DIPEPTIDYL CARBOXYPEPTIDASE"/>
    <property type="match status" value="1"/>
</dbReference>
<keyword evidence="2 7" id="KW-0645">Protease</keyword>
<organism evidence="9 10">
    <name type="scientific">Hyphomicrobium sulfonivorans</name>
    <dbReference type="NCBI Taxonomy" id="121290"/>
    <lineage>
        <taxon>Bacteria</taxon>
        <taxon>Pseudomonadati</taxon>
        <taxon>Pseudomonadota</taxon>
        <taxon>Alphaproteobacteria</taxon>
        <taxon>Hyphomicrobiales</taxon>
        <taxon>Hyphomicrobiaceae</taxon>
        <taxon>Hyphomicrobium</taxon>
    </lineage>
</organism>
<comment type="caution">
    <text evidence="9">The sequence shown here is derived from an EMBL/GenBank/DDBJ whole genome shotgun (WGS) entry which is preliminary data.</text>
</comment>
<dbReference type="Gene3D" id="3.40.390.10">
    <property type="entry name" value="Collagenase (Catalytic Domain)"/>
    <property type="match status" value="1"/>
</dbReference>
<keyword evidence="10" id="KW-1185">Reference proteome</keyword>
<dbReference type="GO" id="GO:0006508">
    <property type="term" value="P:proteolysis"/>
    <property type="evidence" value="ECO:0007669"/>
    <property type="project" value="UniProtKB-KW"/>
</dbReference>
<dbReference type="GO" id="GO:0004180">
    <property type="term" value="F:carboxypeptidase activity"/>
    <property type="evidence" value="ECO:0007669"/>
    <property type="project" value="UniProtKB-KW"/>
</dbReference>
<protein>
    <submittedName>
        <fullName evidence="9">Dipeptidyl carboxypeptidase Dcp</fullName>
        <ecNumber evidence="9">3.4.15.5</ecNumber>
    </submittedName>
</protein>
<keyword evidence="6 7" id="KW-0482">Metalloprotease</keyword>
<feature type="domain" description="Peptidase M3A/M3B catalytic" evidence="8">
    <location>
        <begin position="294"/>
        <end position="740"/>
    </location>
</feature>
<dbReference type="GO" id="GO:0005829">
    <property type="term" value="C:cytosol"/>
    <property type="evidence" value="ECO:0007669"/>
    <property type="project" value="UniProtKB-ARBA"/>
</dbReference>
<dbReference type="Proteomes" id="UP000059074">
    <property type="component" value="Unassembled WGS sequence"/>
</dbReference>
<dbReference type="CDD" id="cd06456">
    <property type="entry name" value="M3A_DCP"/>
    <property type="match status" value="1"/>
</dbReference>
<evidence type="ECO:0000256" key="5">
    <source>
        <dbReference type="ARBA" id="ARBA00022833"/>
    </source>
</evidence>
<keyword evidence="3 7" id="KW-0479">Metal-binding</keyword>
<dbReference type="InterPro" id="IPR024079">
    <property type="entry name" value="MetalloPept_cat_dom_sf"/>
</dbReference>
<gene>
    <name evidence="9" type="ORF">APY04_0758</name>
</gene>
<dbReference type="InterPro" id="IPR045090">
    <property type="entry name" value="Pept_M3A_M3B"/>
</dbReference>
<dbReference type="EMBL" id="LMTR01000027">
    <property type="protein sequence ID" value="KWT71096.1"/>
    <property type="molecule type" value="Genomic_DNA"/>
</dbReference>
<dbReference type="SUPFAM" id="SSF55486">
    <property type="entry name" value="Metalloproteases ('zincins'), catalytic domain"/>
    <property type="match status" value="1"/>
</dbReference>
<keyword evidence="5 7" id="KW-0862">Zinc</keyword>
<evidence type="ECO:0000256" key="1">
    <source>
        <dbReference type="ARBA" id="ARBA00006040"/>
    </source>
</evidence>
<dbReference type="EC" id="3.4.15.5" evidence="9"/>
<dbReference type="AlphaFoldDB" id="A0A109BLP2"/>
<evidence type="ECO:0000259" key="8">
    <source>
        <dbReference type="Pfam" id="PF01432"/>
    </source>
</evidence>
<keyword evidence="4 7" id="KW-0378">Hydrolase</keyword>
<evidence type="ECO:0000313" key="9">
    <source>
        <dbReference type="EMBL" id="KWT71096.1"/>
    </source>
</evidence>
<reference evidence="9 10" key="1">
    <citation type="submission" date="2015-10" db="EMBL/GenBank/DDBJ databases">
        <title>Transcriptomic analysis of a linuron degrading triple-species bacterial consortium.</title>
        <authorList>
            <person name="Albers P."/>
        </authorList>
    </citation>
    <scope>NUCLEOTIDE SEQUENCE [LARGE SCALE GENOMIC DNA]</scope>
    <source>
        <strain evidence="9 10">WDL6</strain>
    </source>
</reference>
<dbReference type="PANTHER" id="PTHR43660:SF1">
    <property type="entry name" value="DIPEPTIDYL CARBOXYPEPTIDASE"/>
    <property type="match status" value="1"/>
</dbReference>
<comment type="cofactor">
    <cofactor evidence="7">
        <name>Zn(2+)</name>
        <dbReference type="ChEBI" id="CHEBI:29105"/>
    </cofactor>
    <text evidence="7">Binds 1 zinc ion.</text>
</comment>
<evidence type="ECO:0000256" key="3">
    <source>
        <dbReference type="ARBA" id="ARBA00022723"/>
    </source>
</evidence>
<proteinExistence type="inferred from homology"/>
<dbReference type="Gene3D" id="1.10.1370.10">
    <property type="entry name" value="Neurolysin, domain 3"/>
    <property type="match status" value="1"/>
</dbReference>
<dbReference type="PATRIC" id="fig|121290.4.peg.1236"/>
<evidence type="ECO:0000313" key="10">
    <source>
        <dbReference type="Proteomes" id="UP000059074"/>
    </source>
</evidence>
<accession>A0A109BLP2</accession>
<dbReference type="GO" id="GO:0046872">
    <property type="term" value="F:metal ion binding"/>
    <property type="evidence" value="ECO:0007669"/>
    <property type="project" value="UniProtKB-UniRule"/>
</dbReference>
<dbReference type="Pfam" id="PF01432">
    <property type="entry name" value="Peptidase_M3"/>
    <property type="match status" value="1"/>
</dbReference>
<name>A0A109BLP2_HYPSL</name>
<evidence type="ECO:0000256" key="2">
    <source>
        <dbReference type="ARBA" id="ARBA00022670"/>
    </source>
</evidence>
<sequence length="743" mass="83114">MAKTAGKATTKKKGAALKVKATAKRIAKVAGKSATGESATARVKVKPVSKRHVLAGKGDKVRSKPRANPLLSRWGGAYELPPFGKITPEDFRPAFAVALKEHKAEIARIADQTAKPTFANTVLALEKAGRTLSRVASVFYNLAGADTNDALQEIEREMAPKLAAHESAIMLNGKLFKRIEELHERRDALKLDDEQRRILELHYKWLVRSGAKLNGKQKKRVAEINGRLATLATQFSQNVLKDEQSWRMVLDEKDLDGLSNELRDAAARAAVDAGLPGKYVITLSRSSVEPFLQFSARRDLREQAFNAWIRRGEMGEKTDNRAITAEIIALRTEFAKLLGYQTYADYSLESTMAKTPDSVRDLLTAVWEPAVKRAGDERDALQERARAEGSNIEIAPWDWRYYSEKERKARFDVDESATRPYFALDNVIAAAFDTAGKLFGLKFKELKDAPRYHDDVRVWEVTNRRGEHVGMFLGDYFARPSKRSGAWMSAFRSQSRVAGDVRPIIVNVMNFAKGEEGQPSLLSLDDARTLFHEFGHGLHGLLSDVTYPSISGTAVTRDFVELPSQLYEHWLMVPETLEKYATHHATGKPMPKALLKRIKSARNFNQGFSTVEYLASAFVDMDLHAVDAESNEMLDVAAFEESTLQRLGMPNEIVARHRIPHFLHIMGGYAAGYYSYLWSEVMDADAFAAFEETGNAFDRKTANKLHKFIYSGGNRRDPLEAYVAFRGRPPEITGLLKKRGLAG</sequence>
<dbReference type="InterPro" id="IPR001567">
    <property type="entry name" value="Pept_M3A_M3B_dom"/>
</dbReference>
<dbReference type="GO" id="GO:0004222">
    <property type="term" value="F:metalloendopeptidase activity"/>
    <property type="evidence" value="ECO:0007669"/>
    <property type="project" value="InterPro"/>
</dbReference>
<dbReference type="InterPro" id="IPR034005">
    <property type="entry name" value="M3A_DCP"/>
</dbReference>
<dbReference type="GO" id="GO:0008241">
    <property type="term" value="F:peptidyl-dipeptidase activity"/>
    <property type="evidence" value="ECO:0007669"/>
    <property type="project" value="UniProtKB-EC"/>
</dbReference>
<keyword evidence="9" id="KW-0121">Carboxypeptidase</keyword>
<dbReference type="InterPro" id="IPR024077">
    <property type="entry name" value="Neurolysin/TOP_dom2"/>
</dbReference>
<evidence type="ECO:0000256" key="4">
    <source>
        <dbReference type="ARBA" id="ARBA00022801"/>
    </source>
</evidence>
<dbReference type="FunFam" id="3.40.390.10:FF:000009">
    <property type="entry name" value="Oligopeptidase A"/>
    <property type="match status" value="1"/>
</dbReference>